<accession>A0A2P2IZS1</accession>
<organism evidence="1">
    <name type="scientific">Rhizophora mucronata</name>
    <name type="common">Asiatic mangrove</name>
    <dbReference type="NCBI Taxonomy" id="61149"/>
    <lineage>
        <taxon>Eukaryota</taxon>
        <taxon>Viridiplantae</taxon>
        <taxon>Streptophyta</taxon>
        <taxon>Embryophyta</taxon>
        <taxon>Tracheophyta</taxon>
        <taxon>Spermatophyta</taxon>
        <taxon>Magnoliopsida</taxon>
        <taxon>eudicotyledons</taxon>
        <taxon>Gunneridae</taxon>
        <taxon>Pentapetalae</taxon>
        <taxon>rosids</taxon>
        <taxon>fabids</taxon>
        <taxon>Malpighiales</taxon>
        <taxon>Rhizophoraceae</taxon>
        <taxon>Rhizophora</taxon>
    </lineage>
</organism>
<dbReference type="EMBL" id="GGEC01006228">
    <property type="protein sequence ID" value="MBW86711.1"/>
    <property type="molecule type" value="Transcribed_RNA"/>
</dbReference>
<reference evidence="1" key="1">
    <citation type="submission" date="2018-02" db="EMBL/GenBank/DDBJ databases">
        <title>Rhizophora mucronata_Transcriptome.</title>
        <authorList>
            <person name="Meera S.P."/>
            <person name="Sreeshan A."/>
            <person name="Augustine A."/>
        </authorList>
    </citation>
    <scope>NUCLEOTIDE SEQUENCE</scope>
    <source>
        <tissue evidence="1">Leaf</tissue>
    </source>
</reference>
<protein>
    <submittedName>
        <fullName evidence="1">Uncharacterized protein</fullName>
    </submittedName>
</protein>
<sequence>MVFLFSFLHFLINKTELNIISRN</sequence>
<evidence type="ECO:0000313" key="1">
    <source>
        <dbReference type="EMBL" id="MBW86711.1"/>
    </source>
</evidence>
<name>A0A2P2IZS1_RHIMU</name>
<proteinExistence type="predicted"/>
<dbReference type="AlphaFoldDB" id="A0A2P2IZS1"/>